<name>A0AAD5QJV0_PARTN</name>
<evidence type="ECO:0000259" key="3">
    <source>
        <dbReference type="Pfam" id="PF25789"/>
    </source>
</evidence>
<keyword evidence="2" id="KW-1133">Transmembrane helix</keyword>
<feature type="domain" description="NAA35-like TPR repeats" evidence="3">
    <location>
        <begin position="5"/>
        <end position="177"/>
    </location>
</feature>
<dbReference type="Proteomes" id="UP001196413">
    <property type="component" value="Unassembled WGS sequence"/>
</dbReference>
<sequence length="180" mass="21490">MHEDASKADSVCRQILPVHKKYNPFVTFVFMQTLILVVYHLELSFRLDLFSPFEFPYIYWFYGEVVCRWYITSLEKSRELMKDTLKKEYELNEQCKKNKKRGKSRPNYEEHFRIRSAVCQDQVILRYGHSAMADATFHIAVALIKLGQIRVPMWNEDSERLRFEHRMAFLSSVGDPPRDL</sequence>
<dbReference type="GO" id="GO:0031417">
    <property type="term" value="C:NatC complex"/>
    <property type="evidence" value="ECO:0007669"/>
    <property type="project" value="InterPro"/>
</dbReference>
<feature type="transmembrane region" description="Helical" evidence="2">
    <location>
        <begin position="22"/>
        <end position="41"/>
    </location>
</feature>
<keyword evidence="2" id="KW-0812">Transmembrane</keyword>
<dbReference type="PANTHER" id="PTHR21373:SF0">
    <property type="entry name" value="N-ALPHA-ACETYLTRANSFERASE 35, NATC AUXILIARY SUBUNIT"/>
    <property type="match status" value="1"/>
</dbReference>
<keyword evidence="2" id="KW-0472">Membrane</keyword>
<dbReference type="EMBL" id="JAHQIW010001034">
    <property type="protein sequence ID" value="KAJ1351235.1"/>
    <property type="molecule type" value="Genomic_DNA"/>
</dbReference>
<protein>
    <recommendedName>
        <fullName evidence="1">Protein MAK10 homolog</fullName>
    </recommendedName>
</protein>
<evidence type="ECO:0000313" key="4">
    <source>
        <dbReference type="EMBL" id="KAJ1351235.1"/>
    </source>
</evidence>
<evidence type="ECO:0000256" key="1">
    <source>
        <dbReference type="ARBA" id="ARBA00030494"/>
    </source>
</evidence>
<evidence type="ECO:0000313" key="5">
    <source>
        <dbReference type="Proteomes" id="UP001196413"/>
    </source>
</evidence>
<accession>A0AAD5QJV0</accession>
<proteinExistence type="predicted"/>
<evidence type="ECO:0000256" key="2">
    <source>
        <dbReference type="SAM" id="Phobius"/>
    </source>
</evidence>
<dbReference type="InterPro" id="IPR007244">
    <property type="entry name" value="Naa35_N"/>
</dbReference>
<dbReference type="InterPro" id="IPR057982">
    <property type="entry name" value="TPR_NAA35"/>
</dbReference>
<comment type="caution">
    <text evidence="4">The sequence shown here is derived from an EMBL/GenBank/DDBJ whole genome shotgun (WGS) entry which is preliminary data.</text>
</comment>
<organism evidence="4 5">
    <name type="scientific">Parelaphostrongylus tenuis</name>
    <name type="common">Meningeal worm</name>
    <dbReference type="NCBI Taxonomy" id="148309"/>
    <lineage>
        <taxon>Eukaryota</taxon>
        <taxon>Metazoa</taxon>
        <taxon>Ecdysozoa</taxon>
        <taxon>Nematoda</taxon>
        <taxon>Chromadorea</taxon>
        <taxon>Rhabditida</taxon>
        <taxon>Rhabditina</taxon>
        <taxon>Rhabditomorpha</taxon>
        <taxon>Strongyloidea</taxon>
        <taxon>Metastrongylidae</taxon>
        <taxon>Parelaphostrongylus</taxon>
    </lineage>
</organism>
<dbReference type="PANTHER" id="PTHR21373">
    <property type="entry name" value="GLUCOSE REPRESSIBLE PROTEIN MAK10"/>
    <property type="match status" value="1"/>
</dbReference>
<keyword evidence="5" id="KW-1185">Reference proteome</keyword>
<reference evidence="4" key="1">
    <citation type="submission" date="2021-06" db="EMBL/GenBank/DDBJ databases">
        <title>Parelaphostrongylus tenuis whole genome reference sequence.</title>
        <authorList>
            <person name="Garwood T.J."/>
            <person name="Larsen P.A."/>
            <person name="Fountain-Jones N.M."/>
            <person name="Garbe J.R."/>
            <person name="Macchietto M.G."/>
            <person name="Kania S.A."/>
            <person name="Gerhold R.W."/>
            <person name="Richards J.E."/>
            <person name="Wolf T.M."/>
        </authorList>
    </citation>
    <scope>NUCLEOTIDE SEQUENCE</scope>
    <source>
        <strain evidence="4">MNPRO001-30</strain>
        <tissue evidence="4">Meninges</tissue>
    </source>
</reference>
<dbReference type="AlphaFoldDB" id="A0AAD5QJV0"/>
<gene>
    <name evidence="4" type="ORF">KIN20_007211</name>
</gene>
<dbReference type="Pfam" id="PF25789">
    <property type="entry name" value="TPR_NAA35"/>
    <property type="match status" value="1"/>
</dbReference>